<reference evidence="10 11" key="1">
    <citation type="submission" date="2023-03" db="EMBL/GenBank/DDBJ databases">
        <title>Novel Species.</title>
        <authorList>
            <person name="Ma S."/>
        </authorList>
    </citation>
    <scope>NUCLEOTIDE SEQUENCE [LARGE SCALE GENOMIC DNA]</scope>
    <source>
        <strain evidence="10 11">LIND6LT2</strain>
    </source>
</reference>
<evidence type="ECO:0000256" key="8">
    <source>
        <dbReference type="SAM" id="SignalP"/>
    </source>
</evidence>
<dbReference type="RefSeq" id="WP_341877099.1">
    <property type="nucleotide sequence ID" value="NZ_CP121687.1"/>
</dbReference>
<feature type="domain" description="Peptidase M14" evidence="9">
    <location>
        <begin position="163"/>
        <end position="462"/>
    </location>
</feature>
<comment type="similarity">
    <text evidence="2 7">Belongs to the peptidase M14 family.</text>
</comment>
<evidence type="ECO:0000313" key="11">
    <source>
        <dbReference type="Proteomes" id="UP001486565"/>
    </source>
</evidence>
<dbReference type="SUPFAM" id="SSF53187">
    <property type="entry name" value="Zn-dependent exopeptidases"/>
    <property type="match status" value="1"/>
</dbReference>
<keyword evidence="8" id="KW-0732">Signal</keyword>
<dbReference type="EMBL" id="CP121687">
    <property type="protein sequence ID" value="WZL70136.1"/>
    <property type="molecule type" value="Genomic_DNA"/>
</dbReference>
<dbReference type="InterPro" id="IPR000834">
    <property type="entry name" value="Peptidase_M14"/>
</dbReference>
<dbReference type="InterPro" id="IPR012854">
    <property type="entry name" value="Cu_amine_oxidase-like_N"/>
</dbReference>
<evidence type="ECO:0000256" key="4">
    <source>
        <dbReference type="ARBA" id="ARBA00022801"/>
    </source>
</evidence>
<evidence type="ECO:0000256" key="1">
    <source>
        <dbReference type="ARBA" id="ARBA00001947"/>
    </source>
</evidence>
<dbReference type="PROSITE" id="PS52035">
    <property type="entry name" value="PEPTIDASE_M14"/>
    <property type="match status" value="1"/>
</dbReference>
<dbReference type="Proteomes" id="UP001486565">
    <property type="component" value="Chromosome"/>
</dbReference>
<feature type="chain" id="PRO_5045545929" evidence="8">
    <location>
        <begin position="22"/>
        <end position="530"/>
    </location>
</feature>
<name>A0ABZ2Y687_9FIRM</name>
<dbReference type="Pfam" id="PF00246">
    <property type="entry name" value="Peptidase_M14"/>
    <property type="match status" value="1"/>
</dbReference>
<keyword evidence="6" id="KW-0482">Metalloprotease</keyword>
<dbReference type="Pfam" id="PF07833">
    <property type="entry name" value="Cu_amine_oxidN1"/>
    <property type="match status" value="1"/>
</dbReference>
<keyword evidence="3" id="KW-0645">Protease</keyword>
<dbReference type="PANTHER" id="PTHR11705:SF143">
    <property type="entry name" value="SLL0236 PROTEIN"/>
    <property type="match status" value="1"/>
</dbReference>
<dbReference type="Gene3D" id="3.40.630.10">
    <property type="entry name" value="Zn peptidases"/>
    <property type="match status" value="1"/>
</dbReference>
<dbReference type="GO" id="GO:0004180">
    <property type="term" value="F:carboxypeptidase activity"/>
    <property type="evidence" value="ECO:0007669"/>
    <property type="project" value="UniProtKB-KW"/>
</dbReference>
<keyword evidence="5" id="KW-0862">Zinc</keyword>
<dbReference type="SMART" id="SM00631">
    <property type="entry name" value="Zn_pept"/>
    <property type="match status" value="1"/>
</dbReference>
<evidence type="ECO:0000256" key="6">
    <source>
        <dbReference type="ARBA" id="ARBA00023049"/>
    </source>
</evidence>
<dbReference type="PRINTS" id="PR00765">
    <property type="entry name" value="CRBOXYPTASEA"/>
</dbReference>
<protein>
    <submittedName>
        <fullName evidence="10">M14 family zinc carboxypeptidase</fullName>
    </submittedName>
</protein>
<evidence type="ECO:0000313" key="10">
    <source>
        <dbReference type="EMBL" id="WZL70136.1"/>
    </source>
</evidence>
<keyword evidence="4" id="KW-0378">Hydrolase</keyword>
<gene>
    <name evidence="10" type="ORF">QBE51_01000</name>
</gene>
<feature type="signal peptide" evidence="8">
    <location>
        <begin position="1"/>
        <end position="21"/>
    </location>
</feature>
<dbReference type="PANTHER" id="PTHR11705">
    <property type="entry name" value="PROTEASE FAMILY M14 CARBOXYPEPTIDASE A,B"/>
    <property type="match status" value="1"/>
</dbReference>
<dbReference type="InterPro" id="IPR036582">
    <property type="entry name" value="Mao_N_sf"/>
</dbReference>
<evidence type="ECO:0000259" key="9">
    <source>
        <dbReference type="PROSITE" id="PS52035"/>
    </source>
</evidence>
<proteinExistence type="inferred from homology"/>
<evidence type="ECO:0000256" key="2">
    <source>
        <dbReference type="ARBA" id="ARBA00005988"/>
    </source>
</evidence>
<organism evidence="10 11">
    <name type="scientific">Defluviitalea saccharophila</name>
    <dbReference type="NCBI Taxonomy" id="879970"/>
    <lineage>
        <taxon>Bacteria</taxon>
        <taxon>Bacillati</taxon>
        <taxon>Bacillota</taxon>
        <taxon>Clostridia</taxon>
        <taxon>Lachnospirales</taxon>
        <taxon>Defluviitaleaceae</taxon>
        <taxon>Defluviitalea</taxon>
    </lineage>
</organism>
<keyword evidence="11" id="KW-1185">Reference proteome</keyword>
<dbReference type="SUPFAM" id="SSF55383">
    <property type="entry name" value="Copper amine oxidase, domain N"/>
    <property type="match status" value="1"/>
</dbReference>
<sequence length="530" mass="61232">MNKKVLLLVIITMILSSKVFANTLNTIIIKDDAQILFNENEQPVLKRNTLLVPAKKLLEEFGFEYVENNQSIIGIKDDKILTFPVNQRLIKVNNDFFMTPEENQFINDQLYVPLGTFVELNGHVLKQDTEGQSLTIDTINENNNEIEQSRYVIPKHFVELDGTKYTLEKIEDDLYQITNHYKGITSLEIIGESYEGRPLYVIKLGVPSEKKRPSILIISNIHGREDFSSMLNMKMMDYMLYSFYDTGKWGEYNIKDILTKLDIYLLPVANPDGLNIAHNGIKASRNYDFLKTITNVAGNDAWWKANGRGVDLNRNFDDGNWKIKNAGTDTKWYSSEGFKGESPNSEPETKAIQKFCESVKPLMAVSLHTSGNLFYWADTDTHSKFDGIDTEIMDRMHNLTGYRNMPISTNPKEFGSGFENWFKVRFYRFAFVAELSPMTSQRFIQHPDSKFEALVWNKAKFIAPQLALEALRYKDRFYDVYQGDRLLKTFYSKEKAIECAKKWKNSTIIKNDEIIWNFNSDNEAGETNTL</sequence>
<keyword evidence="10" id="KW-0121">Carboxypeptidase</keyword>
<accession>A0ABZ2Y687</accession>
<evidence type="ECO:0000256" key="7">
    <source>
        <dbReference type="PROSITE-ProRule" id="PRU01379"/>
    </source>
</evidence>
<feature type="active site" description="Proton donor/acceptor" evidence="7">
    <location>
        <position position="434"/>
    </location>
</feature>
<evidence type="ECO:0000256" key="5">
    <source>
        <dbReference type="ARBA" id="ARBA00022833"/>
    </source>
</evidence>
<evidence type="ECO:0000256" key="3">
    <source>
        <dbReference type="ARBA" id="ARBA00022670"/>
    </source>
</evidence>
<comment type="cofactor">
    <cofactor evidence="1">
        <name>Zn(2+)</name>
        <dbReference type="ChEBI" id="CHEBI:29105"/>
    </cofactor>
</comment>